<dbReference type="Gene3D" id="3.90.550.10">
    <property type="entry name" value="Spore Coat Polysaccharide Biosynthesis Protein SpsA, Chain A"/>
    <property type="match status" value="1"/>
</dbReference>
<evidence type="ECO:0000313" key="5">
    <source>
        <dbReference type="EMBL" id="XAG79800.1"/>
    </source>
</evidence>
<dbReference type="AlphaFoldDB" id="A0AAU6UZK9"/>
<evidence type="ECO:0000256" key="3">
    <source>
        <dbReference type="ARBA" id="ARBA00022679"/>
    </source>
</evidence>
<dbReference type="InterPro" id="IPR001173">
    <property type="entry name" value="Glyco_trans_2-like"/>
</dbReference>
<reference evidence="5" key="1">
    <citation type="submission" date="2022-03" db="EMBL/GenBank/DDBJ databases">
        <title>Sea Food Isolates.</title>
        <authorList>
            <person name="Li c."/>
        </authorList>
    </citation>
    <scope>NUCLEOTIDE SEQUENCE</scope>
    <source>
        <strain evidence="5">19NY03SH02</strain>
    </source>
</reference>
<dbReference type="InterPro" id="IPR050834">
    <property type="entry name" value="Glycosyltransf_2"/>
</dbReference>
<dbReference type="Pfam" id="PF00535">
    <property type="entry name" value="Glycos_transf_2"/>
    <property type="match status" value="1"/>
</dbReference>
<organism evidence="5">
    <name type="scientific">bacterium 19NY03SH02</name>
    <dbReference type="NCBI Taxonomy" id="2920631"/>
    <lineage>
        <taxon>Bacteria</taxon>
    </lineage>
</organism>
<evidence type="ECO:0000256" key="1">
    <source>
        <dbReference type="ARBA" id="ARBA00006739"/>
    </source>
</evidence>
<name>A0AAU6UZK9_UNCXX</name>
<protein>
    <submittedName>
        <fullName evidence="5">Glycosyltransferase</fullName>
        <ecNumber evidence="5">2.4.-.-</ecNumber>
    </submittedName>
</protein>
<dbReference type="PANTHER" id="PTHR43685:SF5">
    <property type="entry name" value="GLYCOSYLTRANSFERASE EPSE-RELATED"/>
    <property type="match status" value="1"/>
</dbReference>
<proteinExistence type="inferred from homology"/>
<accession>A0AAU6UZK9</accession>
<gene>
    <name evidence="5" type="ORF">MRN14_15195</name>
</gene>
<dbReference type="EMBL" id="CP095354">
    <property type="protein sequence ID" value="XAG79800.1"/>
    <property type="molecule type" value="Genomic_DNA"/>
</dbReference>
<keyword evidence="2 5" id="KW-0328">Glycosyltransferase</keyword>
<keyword evidence="3 5" id="KW-0808">Transferase</keyword>
<dbReference type="SUPFAM" id="SSF53448">
    <property type="entry name" value="Nucleotide-diphospho-sugar transferases"/>
    <property type="match status" value="1"/>
</dbReference>
<dbReference type="GO" id="GO:0016757">
    <property type="term" value="F:glycosyltransferase activity"/>
    <property type="evidence" value="ECO:0007669"/>
    <property type="project" value="UniProtKB-KW"/>
</dbReference>
<comment type="similarity">
    <text evidence="1">Belongs to the glycosyltransferase 2 family.</text>
</comment>
<dbReference type="EC" id="2.4.-.-" evidence="5"/>
<evidence type="ECO:0000256" key="2">
    <source>
        <dbReference type="ARBA" id="ARBA00022676"/>
    </source>
</evidence>
<dbReference type="PANTHER" id="PTHR43685">
    <property type="entry name" value="GLYCOSYLTRANSFERASE"/>
    <property type="match status" value="1"/>
</dbReference>
<evidence type="ECO:0000259" key="4">
    <source>
        <dbReference type="Pfam" id="PF00535"/>
    </source>
</evidence>
<sequence>MDGFYFSVLMSVYEKDDPVFLEQALDSLKFQTVLASEIVLVFDGPLPEILENVVTRYSSVLPIVILKLPVNVGLGYALNRGLELCKYDWVFRMDSDDICRNDRFEIQCNFIKDNPSVDLFGGGISEFVGSGETIGCRVVPETNKSIRSAMAYYSPFNHVTVAFRKKSVSEVGGYEGGRNFQEDYYLWIKLAKTKAIFANIPQILVDVRCGDDMLSRRGGLDYFIKEIKVSLAGLKNGVIPLSSFCKNFVVKFVVRLSPLFVRRVLYKTGRRLRNR</sequence>
<feature type="domain" description="Glycosyltransferase 2-like" evidence="4">
    <location>
        <begin position="7"/>
        <end position="137"/>
    </location>
</feature>
<dbReference type="InterPro" id="IPR029044">
    <property type="entry name" value="Nucleotide-diphossugar_trans"/>
</dbReference>